<dbReference type="AlphaFoldDB" id="A0A0R2G8R6"/>
<accession>A0A0R2G8R6</accession>
<dbReference type="Pfam" id="PF07261">
    <property type="entry name" value="DnaB_2"/>
    <property type="match status" value="1"/>
</dbReference>
<feature type="region of interest" description="Disordered" evidence="2">
    <location>
        <begin position="389"/>
        <end position="449"/>
    </location>
</feature>
<dbReference type="Proteomes" id="UP000051296">
    <property type="component" value="Unassembled WGS sequence"/>
</dbReference>
<name>A0A0R2G8R6_9LACO</name>
<protein>
    <submittedName>
        <fullName evidence="5">Replication initiation membrane attachment protein</fullName>
    </submittedName>
</protein>
<evidence type="ECO:0000259" key="4">
    <source>
        <dbReference type="Pfam" id="PF25888"/>
    </source>
</evidence>
<reference evidence="5 6" key="1">
    <citation type="journal article" date="2015" name="Genome Announc.">
        <title>Expanding the biotechnology potential of lactobacilli through comparative genomics of 213 strains and associated genera.</title>
        <authorList>
            <person name="Sun Z."/>
            <person name="Harris H.M."/>
            <person name="McCann A."/>
            <person name="Guo C."/>
            <person name="Argimon S."/>
            <person name="Zhang W."/>
            <person name="Yang X."/>
            <person name="Jeffery I.B."/>
            <person name="Cooney J.C."/>
            <person name="Kagawa T.F."/>
            <person name="Liu W."/>
            <person name="Song Y."/>
            <person name="Salvetti E."/>
            <person name="Wrobel A."/>
            <person name="Rasinkangas P."/>
            <person name="Parkhill J."/>
            <person name="Rea M.C."/>
            <person name="O'Sullivan O."/>
            <person name="Ritari J."/>
            <person name="Douillard F.P."/>
            <person name="Paul Ross R."/>
            <person name="Yang R."/>
            <person name="Briner A.E."/>
            <person name="Felis G.E."/>
            <person name="de Vos W.M."/>
            <person name="Barrangou R."/>
            <person name="Klaenhammer T.R."/>
            <person name="Caufield P.W."/>
            <person name="Cui Y."/>
            <person name="Zhang H."/>
            <person name="O'Toole P.W."/>
        </authorList>
    </citation>
    <scope>NUCLEOTIDE SEQUENCE [LARGE SCALE GENOMIC DNA]</scope>
    <source>
        <strain evidence="5 6">DSM 20190</strain>
    </source>
</reference>
<dbReference type="InterPro" id="IPR058660">
    <property type="entry name" value="WHD_DnaB"/>
</dbReference>
<feature type="region of interest" description="Disordered" evidence="2">
    <location>
        <begin position="257"/>
        <end position="290"/>
    </location>
</feature>
<dbReference type="InParanoid" id="A0A0R2G8R6"/>
<evidence type="ECO:0000313" key="6">
    <source>
        <dbReference type="Proteomes" id="UP000051296"/>
    </source>
</evidence>
<proteinExistence type="inferred from homology"/>
<evidence type="ECO:0000256" key="2">
    <source>
        <dbReference type="SAM" id="MobiDB-lite"/>
    </source>
</evidence>
<dbReference type="EMBL" id="JQAX01000001">
    <property type="protein sequence ID" value="KRN33594.1"/>
    <property type="molecule type" value="Genomic_DNA"/>
</dbReference>
<dbReference type="PATRIC" id="fig|1123500.6.peg.402"/>
<dbReference type="RefSeq" id="WP_022790906.1">
    <property type="nucleotide sequence ID" value="NZ_ATUU01000001.1"/>
</dbReference>
<evidence type="ECO:0000259" key="3">
    <source>
        <dbReference type="Pfam" id="PF07261"/>
    </source>
</evidence>
<dbReference type="OrthoDB" id="2082007at2"/>
<feature type="domain" description="DnaB/C C-terminal" evidence="3">
    <location>
        <begin position="310"/>
        <end position="384"/>
    </location>
</feature>
<comment type="caution">
    <text evidence="5">The sequence shown here is derived from an EMBL/GenBank/DDBJ whole genome shotgun (WGS) entry which is preliminary data.</text>
</comment>
<dbReference type="STRING" id="1123500.GCA_000420365_00103"/>
<feature type="compositionally biased region" description="Basic and acidic residues" evidence="2">
    <location>
        <begin position="427"/>
        <end position="449"/>
    </location>
</feature>
<evidence type="ECO:0000256" key="1">
    <source>
        <dbReference type="ARBA" id="ARBA00093462"/>
    </source>
</evidence>
<dbReference type="eggNOG" id="COG3611">
    <property type="taxonomic scope" value="Bacteria"/>
</dbReference>
<dbReference type="FunCoup" id="A0A0R2G8R6">
    <property type="interactions" value="19"/>
</dbReference>
<dbReference type="InterPro" id="IPR006343">
    <property type="entry name" value="DnaB/C_C"/>
</dbReference>
<feature type="compositionally biased region" description="Basic and acidic residues" evidence="2">
    <location>
        <begin position="407"/>
        <end position="419"/>
    </location>
</feature>
<dbReference type="Pfam" id="PF25888">
    <property type="entry name" value="WHD_DnaB"/>
    <property type="match status" value="1"/>
</dbReference>
<sequence length="449" mass="50995">MTEFSLQQKYRIIRDNPLTMTDVQALTKVYLPIIGQTAFTLYLYWMVESPGQKESELLSHTTLLDETGLDHKTFLTARQTLESLGLMKTYRQDLHAGTQWAYELHLPMSMAAFLADKTLTSLLTHFLGEPAVANLVELVRMKRPQINGENVSQSFFDFIGANQFQQIDRAPLSQVEQKRGPVFKLTDDNQRLDMTLISQMLASYQVPLINIKEHEEELVVEKSLYGLSDLDLVRLIQQHLLPNKQLDMKGIRRSLQAGMMKQQRKTKGAISSTDTTSKEKKVQSKSTPQQSKGQALVQLMQTLSPVAFLQAIRQATGGFITDAELKVLEDTAQLNRLPVPVINVALYELTVVEKRSTISKALMQTVVNDWAQANIITVKGALAYLKKRQQNKQSTGRTYRSRGGRQAIKETRPDWEHQKGATVSAAERQRAADKMKQIRERRAQKKDEH</sequence>
<comment type="similarity">
    <text evidence="1">Belongs to the DnaB/DnaD family.</text>
</comment>
<organism evidence="5 6">
    <name type="scientific">Weissella halotolerans DSM 20190</name>
    <dbReference type="NCBI Taxonomy" id="1123500"/>
    <lineage>
        <taxon>Bacteria</taxon>
        <taxon>Bacillati</taxon>
        <taxon>Bacillota</taxon>
        <taxon>Bacilli</taxon>
        <taxon>Lactobacillales</taxon>
        <taxon>Lactobacillaceae</taxon>
        <taxon>Weissella</taxon>
    </lineage>
</organism>
<gene>
    <name evidence="5" type="ORF">IV68_GL000401</name>
</gene>
<evidence type="ECO:0000313" key="5">
    <source>
        <dbReference type="EMBL" id="KRN33594.1"/>
    </source>
</evidence>
<feature type="domain" description="Replicative helicase loading/DNA remodeling protein DnaB N-terminal winged helix" evidence="4">
    <location>
        <begin position="8"/>
        <end position="256"/>
    </location>
</feature>
<keyword evidence="6" id="KW-1185">Reference proteome</keyword>